<sequence>MRRPPRHSDEALTGTARAWLRKLPSGRRPQQLCMQFPRLANLIAWHWSDPVQAHELLDDLLTDRRGGRAGFPPAVVQELRRLRDYNHRIGEAEQPPGYLDLLRRIWPRH</sequence>
<gene>
    <name evidence="1" type="ORF">AQPW35_17390</name>
</gene>
<dbReference type="AlphaFoldDB" id="A0A480AV58"/>
<dbReference type="EMBL" id="BJCL01000003">
    <property type="protein sequence ID" value="GCL62658.1"/>
    <property type="molecule type" value="Genomic_DNA"/>
</dbReference>
<dbReference type="RefSeq" id="WP_137732400.1">
    <property type="nucleotide sequence ID" value="NZ_BJCL01000003.1"/>
</dbReference>
<evidence type="ECO:0000313" key="2">
    <source>
        <dbReference type="Proteomes" id="UP000301751"/>
    </source>
</evidence>
<protein>
    <submittedName>
        <fullName evidence="1">Uncharacterized protein</fullName>
    </submittedName>
</protein>
<name>A0A480AV58_9BURK</name>
<organism evidence="1 2">
    <name type="scientific">Pseudaquabacterium pictum</name>
    <dbReference type="NCBI Taxonomy" id="2315236"/>
    <lineage>
        <taxon>Bacteria</taxon>
        <taxon>Pseudomonadati</taxon>
        <taxon>Pseudomonadota</taxon>
        <taxon>Betaproteobacteria</taxon>
        <taxon>Burkholderiales</taxon>
        <taxon>Sphaerotilaceae</taxon>
        <taxon>Pseudaquabacterium</taxon>
    </lineage>
</organism>
<dbReference type="Proteomes" id="UP000301751">
    <property type="component" value="Unassembled WGS sequence"/>
</dbReference>
<proteinExistence type="predicted"/>
<accession>A0A480AV58</accession>
<comment type="caution">
    <text evidence="1">The sequence shown here is derived from an EMBL/GenBank/DDBJ whole genome shotgun (WGS) entry which is preliminary data.</text>
</comment>
<dbReference type="OrthoDB" id="8905216at2"/>
<reference evidence="2" key="1">
    <citation type="submission" date="2019-03" db="EMBL/GenBank/DDBJ databases">
        <title>Aquabacterium pictum sp.nov., the first bacteriochlorophyll a-containing freshwater bacterium in the genus Aquabacterium of the class Betaproteobacteria.</title>
        <authorList>
            <person name="Hirose S."/>
            <person name="Tank M."/>
            <person name="Hara E."/>
            <person name="Tamaki H."/>
            <person name="Takaichi S."/>
            <person name="Haruta S."/>
            <person name="Hanada S."/>
        </authorList>
    </citation>
    <scope>NUCLEOTIDE SEQUENCE [LARGE SCALE GENOMIC DNA]</scope>
    <source>
        <strain evidence="2">W35</strain>
    </source>
</reference>
<evidence type="ECO:0000313" key="1">
    <source>
        <dbReference type="EMBL" id="GCL62658.1"/>
    </source>
</evidence>
<keyword evidence="2" id="KW-1185">Reference proteome</keyword>